<dbReference type="AlphaFoldDB" id="A0A813RVJ4"/>
<dbReference type="EMBL" id="CAJNOE010000038">
    <property type="protein sequence ID" value="CAF0786565.1"/>
    <property type="molecule type" value="Genomic_DNA"/>
</dbReference>
<evidence type="ECO:0008006" key="4">
    <source>
        <dbReference type="Google" id="ProtNLM"/>
    </source>
</evidence>
<proteinExistence type="predicted"/>
<dbReference type="Proteomes" id="UP000663860">
    <property type="component" value="Unassembled WGS sequence"/>
</dbReference>
<organism evidence="1 3">
    <name type="scientific">Adineta steineri</name>
    <dbReference type="NCBI Taxonomy" id="433720"/>
    <lineage>
        <taxon>Eukaryota</taxon>
        <taxon>Metazoa</taxon>
        <taxon>Spiralia</taxon>
        <taxon>Gnathifera</taxon>
        <taxon>Rotifera</taxon>
        <taxon>Eurotatoria</taxon>
        <taxon>Bdelloidea</taxon>
        <taxon>Adinetida</taxon>
        <taxon>Adinetidae</taxon>
        <taxon>Adineta</taxon>
    </lineage>
</organism>
<evidence type="ECO:0000313" key="2">
    <source>
        <dbReference type="EMBL" id="CAF4148229.1"/>
    </source>
</evidence>
<name>A0A813RVJ4_9BILA</name>
<gene>
    <name evidence="1" type="ORF">IZO911_LOCUS6154</name>
    <name evidence="2" type="ORF">KXQ929_LOCUS37106</name>
</gene>
<evidence type="ECO:0000313" key="3">
    <source>
        <dbReference type="Proteomes" id="UP000663860"/>
    </source>
</evidence>
<evidence type="ECO:0000313" key="1">
    <source>
        <dbReference type="EMBL" id="CAF0786565.1"/>
    </source>
</evidence>
<dbReference type="Proteomes" id="UP000663868">
    <property type="component" value="Unassembled WGS sequence"/>
</dbReference>
<comment type="caution">
    <text evidence="1">The sequence shown here is derived from an EMBL/GenBank/DDBJ whole genome shotgun (WGS) entry which is preliminary data.</text>
</comment>
<sequence>MANMIKVWFQHDQNVPTKIKIDLDSDIDDLKQDIFGKTNKGQYQTTYKGILLRPSMRVPQDTTDDVRIVSSKIVNAPPSETQEFAAPGTCKELSCKGRPCVKRHKCRDWKIWTQVNKDRWNDGDYKCYGMIYHMP</sequence>
<accession>A0A813RVJ4</accession>
<dbReference type="EMBL" id="CAJOBB010006017">
    <property type="protein sequence ID" value="CAF4148229.1"/>
    <property type="molecule type" value="Genomic_DNA"/>
</dbReference>
<protein>
    <recommendedName>
        <fullName evidence="4">Ubiquitin-like domain-containing protein</fullName>
    </recommendedName>
</protein>
<reference evidence="1" key="1">
    <citation type="submission" date="2021-02" db="EMBL/GenBank/DDBJ databases">
        <authorList>
            <person name="Nowell W R."/>
        </authorList>
    </citation>
    <scope>NUCLEOTIDE SEQUENCE</scope>
</reference>